<name>A0ABV3H1J2_9ACTN</name>
<evidence type="ECO:0000313" key="2">
    <source>
        <dbReference type="Proteomes" id="UP001552427"/>
    </source>
</evidence>
<gene>
    <name evidence="1" type="ORF">AB0K40_12965</name>
</gene>
<protein>
    <recommendedName>
        <fullName evidence="3">Rpn family recombination-promoting nuclease/putative transposase</fullName>
    </recommendedName>
</protein>
<keyword evidence="2" id="KW-1185">Reference proteome</keyword>
<sequence length="292" mass="32296">MVTSQHEGLTKVATFEPDHTRHMLLALFDLPIPKSGEGRLASPDLSEADPAVCRADGALLYGDGDDKFGIIVETQRAPDKEKPYSWLEYIANFRAREKCPVCLIVICPDRKVARWALRVIETGHPGLELTPLVIHPDNTPLITDVEQAKENIGLAIMSTIIQGEDPRFLAVQDAVLKALHHLDAKVAGRYARYIQVSLTGDAQKEWDRKMKAMTYPYMGEYAESLLSEGERKGRAEGRAEGEANAIFLILQGRGIAVSDEVRERVLACGDKETLDAWVLKALTADTAEALFD</sequence>
<reference evidence="1 2" key="1">
    <citation type="submission" date="2024-06" db="EMBL/GenBank/DDBJ databases">
        <title>The Natural Products Discovery Center: Release of the First 8490 Sequenced Strains for Exploring Actinobacteria Biosynthetic Diversity.</title>
        <authorList>
            <person name="Kalkreuter E."/>
            <person name="Kautsar S.A."/>
            <person name="Yang D."/>
            <person name="Bader C.D."/>
            <person name="Teijaro C.N."/>
            <person name="Fluegel L."/>
            <person name="Davis C.M."/>
            <person name="Simpson J.R."/>
            <person name="Lauterbach L."/>
            <person name="Steele A.D."/>
            <person name="Gui C."/>
            <person name="Meng S."/>
            <person name="Li G."/>
            <person name="Viehrig K."/>
            <person name="Ye F."/>
            <person name="Su P."/>
            <person name="Kiefer A.F."/>
            <person name="Nichols A."/>
            <person name="Cepeda A.J."/>
            <person name="Yan W."/>
            <person name="Fan B."/>
            <person name="Jiang Y."/>
            <person name="Adhikari A."/>
            <person name="Zheng C.-J."/>
            <person name="Schuster L."/>
            <person name="Cowan T.M."/>
            <person name="Smanski M.J."/>
            <person name="Chevrette M.G."/>
            <person name="De Carvalho L.P.S."/>
            <person name="Shen B."/>
        </authorList>
    </citation>
    <scope>NUCLEOTIDE SEQUENCE [LARGE SCALE GENOMIC DNA]</scope>
    <source>
        <strain evidence="1 2">NPDC049574</strain>
    </source>
</reference>
<dbReference type="EMBL" id="JBFARM010000004">
    <property type="protein sequence ID" value="MEV4286406.1"/>
    <property type="molecule type" value="Genomic_DNA"/>
</dbReference>
<accession>A0ABV3H1J2</accession>
<evidence type="ECO:0000313" key="1">
    <source>
        <dbReference type="EMBL" id="MEV4286406.1"/>
    </source>
</evidence>
<dbReference type="PANTHER" id="PTHR34613:SF1">
    <property type="entry name" value="SLL6017 PROTEIN"/>
    <property type="match status" value="1"/>
</dbReference>
<comment type="caution">
    <text evidence="1">The sequence shown here is derived from an EMBL/GenBank/DDBJ whole genome shotgun (WGS) entry which is preliminary data.</text>
</comment>
<proteinExistence type="predicted"/>
<dbReference type="Proteomes" id="UP001552427">
    <property type="component" value="Unassembled WGS sequence"/>
</dbReference>
<evidence type="ECO:0008006" key="3">
    <source>
        <dbReference type="Google" id="ProtNLM"/>
    </source>
</evidence>
<organism evidence="1 2">
    <name type="scientific">Nonomuraea bangladeshensis</name>
    <dbReference type="NCBI Taxonomy" id="404385"/>
    <lineage>
        <taxon>Bacteria</taxon>
        <taxon>Bacillati</taxon>
        <taxon>Actinomycetota</taxon>
        <taxon>Actinomycetes</taxon>
        <taxon>Streptosporangiales</taxon>
        <taxon>Streptosporangiaceae</taxon>
        <taxon>Nonomuraea</taxon>
    </lineage>
</organism>
<dbReference type="RefSeq" id="WP_364448556.1">
    <property type="nucleotide sequence ID" value="NZ_JBFARM010000004.1"/>
</dbReference>
<dbReference type="PANTHER" id="PTHR34613">
    <property type="entry name" value="SLL0800 PROTEIN"/>
    <property type="match status" value="1"/>
</dbReference>